<evidence type="ECO:0000313" key="1">
    <source>
        <dbReference type="EMBL" id="GIQ79676.1"/>
    </source>
</evidence>
<keyword evidence="2" id="KW-1185">Reference proteome</keyword>
<reference evidence="1 2" key="1">
    <citation type="journal article" date="2018" name="PLoS ONE">
        <title>The draft genome of Kipferlia bialata reveals reductive genome evolution in fornicate parasites.</title>
        <authorList>
            <person name="Tanifuji G."/>
            <person name="Takabayashi S."/>
            <person name="Kume K."/>
            <person name="Takagi M."/>
            <person name="Nakayama T."/>
            <person name="Kamikawa R."/>
            <person name="Inagaki Y."/>
            <person name="Hashimoto T."/>
        </authorList>
    </citation>
    <scope>NUCLEOTIDE SEQUENCE [LARGE SCALE GENOMIC DNA]</scope>
    <source>
        <strain evidence="1">NY0173</strain>
    </source>
</reference>
<protein>
    <recommendedName>
        <fullName evidence="3">Suppressor of forked domain-containing protein</fullName>
    </recommendedName>
</protein>
<dbReference type="AlphaFoldDB" id="A0A9K3GEW6"/>
<comment type="caution">
    <text evidence="1">The sequence shown here is derived from an EMBL/GenBank/DDBJ whole genome shotgun (WGS) entry which is preliminary data.</text>
</comment>
<evidence type="ECO:0008006" key="3">
    <source>
        <dbReference type="Google" id="ProtNLM"/>
    </source>
</evidence>
<name>A0A9K3GEW6_9EUKA</name>
<organism evidence="1 2">
    <name type="scientific">Kipferlia bialata</name>
    <dbReference type="NCBI Taxonomy" id="797122"/>
    <lineage>
        <taxon>Eukaryota</taxon>
        <taxon>Metamonada</taxon>
        <taxon>Carpediemonas-like organisms</taxon>
        <taxon>Kipferlia</taxon>
    </lineage>
</organism>
<accession>A0A9K3GEW6</accession>
<evidence type="ECO:0000313" key="2">
    <source>
        <dbReference type="Proteomes" id="UP000265618"/>
    </source>
</evidence>
<sequence>MAVPSRPPVAAPADTWFQYLNKVAKETDYYQYIATEYEAFFAIHPQCYFFHVILAQKAHKARGVDAALAVFDRAVRMSPFDSALWQEYVKYAGEHRPCLKTDLLRRALGRVVDIFLLYRCPPSPLSPVCVSLE</sequence>
<dbReference type="SUPFAM" id="SSF48452">
    <property type="entry name" value="TPR-like"/>
    <property type="match status" value="1"/>
</dbReference>
<dbReference type="EMBL" id="BDIP01000041">
    <property type="protein sequence ID" value="GIQ79676.1"/>
    <property type="molecule type" value="Genomic_DNA"/>
</dbReference>
<dbReference type="Proteomes" id="UP000265618">
    <property type="component" value="Unassembled WGS sequence"/>
</dbReference>
<dbReference type="Pfam" id="PF23240">
    <property type="entry name" value="HAT_PRP39_N"/>
    <property type="match status" value="1"/>
</dbReference>
<dbReference type="InterPro" id="IPR011990">
    <property type="entry name" value="TPR-like_helical_dom_sf"/>
</dbReference>
<proteinExistence type="predicted"/>
<dbReference type="Gene3D" id="1.25.40.10">
    <property type="entry name" value="Tetratricopeptide repeat domain"/>
    <property type="match status" value="1"/>
</dbReference>
<gene>
    <name evidence="1" type="ORF">KIPB_000353</name>
</gene>